<comment type="caution">
    <text evidence="7">The sequence shown here is derived from an EMBL/GenBank/DDBJ whole genome shotgun (WGS) entry which is preliminary data.</text>
</comment>
<evidence type="ECO:0000313" key="7">
    <source>
        <dbReference type="EMBL" id="KTB45002.1"/>
    </source>
</evidence>
<dbReference type="SUPFAM" id="SSF53474">
    <property type="entry name" value="alpha/beta-Hydrolases"/>
    <property type="match status" value="1"/>
</dbReference>
<sequence>MNLKSLFSLLLGAVGAFAAAGQLQQITNFGSNPTGVQMFLYKPARLANPLPLIVAMHYCTGTAQAYFQGTQYANLADQKGFLVIYPDAPDSGGCWDVHSDATLKHDGGGDSLAIASVVRYAIQNLGVDPSLVFATGTSSGAMMTNVLMGAYPDLFKAGSAVIKFATDTLDTPALVPSSSSGMAARTDTTLYPQNFWEEIKEWTNVFGVSQTPTQNQTGNPLPNYWRATFGSNVQAIWANGVGHTVPERADDVLAWFGLTNTTPGNGSPSNPPSNPPTTTSGGSTPPTNPPSGGTAAHWAQCGGNGWSGPTTCASPYTCTVINPYYSQCL</sequence>
<keyword evidence="2 5" id="KW-0732">Signal</keyword>
<feature type="signal peptide" evidence="5">
    <location>
        <begin position="1"/>
        <end position="18"/>
    </location>
</feature>
<dbReference type="AlphaFoldDB" id="A0A0W0G8W6"/>
<dbReference type="GO" id="GO:0052689">
    <property type="term" value="F:carboxylic ester hydrolase activity"/>
    <property type="evidence" value="ECO:0007669"/>
    <property type="project" value="UniProtKB-KW"/>
</dbReference>
<dbReference type="InterPro" id="IPR029058">
    <property type="entry name" value="AB_hydrolase_fold"/>
</dbReference>
<dbReference type="PANTHER" id="PTHR43037">
    <property type="entry name" value="UNNAMED PRODUCT-RELATED"/>
    <property type="match status" value="1"/>
</dbReference>
<feature type="compositionally biased region" description="Low complexity" evidence="4">
    <location>
        <begin position="276"/>
        <end position="294"/>
    </location>
</feature>
<dbReference type="InterPro" id="IPR050955">
    <property type="entry name" value="Plant_Biomass_Hydrol_Est"/>
</dbReference>
<evidence type="ECO:0000256" key="1">
    <source>
        <dbReference type="ARBA" id="ARBA00022487"/>
    </source>
</evidence>
<gene>
    <name evidence="7" type="ORF">WG66_2423</name>
</gene>
<dbReference type="SUPFAM" id="SSF57180">
    <property type="entry name" value="Cellulose-binding domain"/>
    <property type="match status" value="1"/>
</dbReference>
<protein>
    <submittedName>
        <fullName evidence="7">Putative carbohydrate esterase family 1 protein</fullName>
    </submittedName>
</protein>
<dbReference type="GO" id="GO:0005975">
    <property type="term" value="P:carbohydrate metabolic process"/>
    <property type="evidence" value="ECO:0007669"/>
    <property type="project" value="InterPro"/>
</dbReference>
<feature type="domain" description="CBM1" evidence="6">
    <location>
        <begin position="293"/>
        <end position="329"/>
    </location>
</feature>
<dbReference type="InterPro" id="IPR035971">
    <property type="entry name" value="CBD_sf"/>
</dbReference>
<dbReference type="GO" id="GO:0030248">
    <property type="term" value="F:cellulose binding"/>
    <property type="evidence" value="ECO:0007669"/>
    <property type="project" value="InterPro"/>
</dbReference>
<keyword evidence="1" id="KW-0719">Serine esterase</keyword>
<keyword evidence="3" id="KW-0378">Hydrolase</keyword>
<reference evidence="7 8" key="1">
    <citation type="submission" date="2015-12" db="EMBL/GenBank/DDBJ databases">
        <title>Draft genome sequence of Moniliophthora roreri, the causal agent of frosty pod rot of cacao.</title>
        <authorList>
            <person name="Aime M.C."/>
            <person name="Diaz-Valderrama J.R."/>
            <person name="Kijpornyongpan T."/>
            <person name="Phillips-Mora W."/>
        </authorList>
    </citation>
    <scope>NUCLEOTIDE SEQUENCE [LARGE SCALE GENOMIC DNA]</scope>
    <source>
        <strain evidence="7 8">MCA 2952</strain>
    </source>
</reference>
<dbReference type="InterPro" id="IPR010126">
    <property type="entry name" value="Esterase_phb"/>
</dbReference>
<feature type="region of interest" description="Disordered" evidence="4">
    <location>
        <begin position="258"/>
        <end position="296"/>
    </location>
</feature>
<feature type="chain" id="PRO_5038945156" evidence="5">
    <location>
        <begin position="19"/>
        <end position="329"/>
    </location>
</feature>
<dbReference type="InterPro" id="IPR000254">
    <property type="entry name" value="CBD"/>
</dbReference>
<evidence type="ECO:0000256" key="4">
    <source>
        <dbReference type="SAM" id="MobiDB-lite"/>
    </source>
</evidence>
<dbReference type="PROSITE" id="PS51164">
    <property type="entry name" value="CBM1_2"/>
    <property type="match status" value="1"/>
</dbReference>
<evidence type="ECO:0000256" key="5">
    <source>
        <dbReference type="SAM" id="SignalP"/>
    </source>
</evidence>
<dbReference type="PANTHER" id="PTHR43037:SF5">
    <property type="entry name" value="FERULOYL ESTERASE"/>
    <property type="match status" value="1"/>
</dbReference>
<dbReference type="Proteomes" id="UP000054988">
    <property type="component" value="Unassembled WGS sequence"/>
</dbReference>
<dbReference type="Pfam" id="PF10503">
    <property type="entry name" value="Esterase_PHB"/>
    <property type="match status" value="1"/>
</dbReference>
<evidence type="ECO:0000259" key="6">
    <source>
        <dbReference type="PROSITE" id="PS51164"/>
    </source>
</evidence>
<dbReference type="Gene3D" id="3.40.50.1820">
    <property type="entry name" value="alpha/beta hydrolase"/>
    <property type="match status" value="1"/>
</dbReference>
<dbReference type="SMART" id="SM00236">
    <property type="entry name" value="fCBD"/>
    <property type="match status" value="1"/>
</dbReference>
<evidence type="ECO:0000256" key="2">
    <source>
        <dbReference type="ARBA" id="ARBA00022729"/>
    </source>
</evidence>
<accession>A0A0W0G8W6</accession>
<dbReference type="EMBL" id="LATX01000809">
    <property type="protein sequence ID" value="KTB45002.1"/>
    <property type="molecule type" value="Genomic_DNA"/>
</dbReference>
<feature type="compositionally biased region" description="Low complexity" evidence="4">
    <location>
        <begin position="259"/>
        <end position="268"/>
    </location>
</feature>
<evidence type="ECO:0000313" key="8">
    <source>
        <dbReference type="Proteomes" id="UP000054988"/>
    </source>
</evidence>
<dbReference type="PROSITE" id="PS00562">
    <property type="entry name" value="CBM1_1"/>
    <property type="match status" value="1"/>
</dbReference>
<dbReference type="Pfam" id="PF00734">
    <property type="entry name" value="CBM_1"/>
    <property type="match status" value="1"/>
</dbReference>
<evidence type="ECO:0000256" key="3">
    <source>
        <dbReference type="ARBA" id="ARBA00022801"/>
    </source>
</evidence>
<name>A0A0W0G8W6_MONRR</name>
<proteinExistence type="predicted"/>
<organism evidence="7 8">
    <name type="scientific">Moniliophthora roreri</name>
    <name type="common">Frosty pod rot fungus</name>
    <name type="synonym">Monilia roreri</name>
    <dbReference type="NCBI Taxonomy" id="221103"/>
    <lineage>
        <taxon>Eukaryota</taxon>
        <taxon>Fungi</taxon>
        <taxon>Dikarya</taxon>
        <taxon>Basidiomycota</taxon>
        <taxon>Agaricomycotina</taxon>
        <taxon>Agaricomycetes</taxon>
        <taxon>Agaricomycetidae</taxon>
        <taxon>Agaricales</taxon>
        <taxon>Marasmiineae</taxon>
        <taxon>Marasmiaceae</taxon>
        <taxon>Moniliophthora</taxon>
    </lineage>
</organism>
<dbReference type="GO" id="GO:0005576">
    <property type="term" value="C:extracellular region"/>
    <property type="evidence" value="ECO:0007669"/>
    <property type="project" value="InterPro"/>
</dbReference>